<comment type="caution">
    <text evidence="1">The sequence shown here is derived from an EMBL/GenBank/DDBJ whole genome shotgun (WGS) entry which is preliminary data.</text>
</comment>
<protein>
    <recommendedName>
        <fullName evidence="3">HNH domain-containing protein</fullName>
    </recommendedName>
</protein>
<organism evidence="1 2">
    <name type="scientific">Fictibacillus norfolkensis</name>
    <dbReference type="NCBI Taxonomy" id="2762233"/>
    <lineage>
        <taxon>Bacteria</taxon>
        <taxon>Bacillati</taxon>
        <taxon>Bacillota</taxon>
        <taxon>Bacilli</taxon>
        <taxon>Bacillales</taxon>
        <taxon>Fictibacillaceae</taxon>
        <taxon>Fictibacillus</taxon>
    </lineage>
</organism>
<name>A0ABR8SGB1_9BACL</name>
<dbReference type="EMBL" id="JACSQM010000001">
    <property type="protein sequence ID" value="MBD7962529.1"/>
    <property type="molecule type" value="Genomic_DNA"/>
</dbReference>
<reference evidence="1 2" key="1">
    <citation type="submission" date="2020-08" db="EMBL/GenBank/DDBJ databases">
        <title>A Genomic Blueprint of the Chicken Gut Microbiome.</title>
        <authorList>
            <person name="Gilroy R."/>
            <person name="Ravi A."/>
            <person name="Getino M."/>
            <person name="Pursley I."/>
            <person name="Horton D.L."/>
            <person name="Alikhan N.-F."/>
            <person name="Baker D."/>
            <person name="Gharbi K."/>
            <person name="Hall N."/>
            <person name="Watson M."/>
            <person name="Adriaenssens E.M."/>
            <person name="Foster-Nyarko E."/>
            <person name="Jarju S."/>
            <person name="Secka A."/>
            <person name="Antonio M."/>
            <person name="Oren A."/>
            <person name="Chaudhuri R."/>
            <person name="La Ragione R.M."/>
            <person name="Hildebrand F."/>
            <person name="Pallen M.J."/>
        </authorList>
    </citation>
    <scope>NUCLEOTIDE SEQUENCE [LARGE SCALE GENOMIC DNA]</scope>
    <source>
        <strain evidence="1 2">Sa2CUA10</strain>
    </source>
</reference>
<gene>
    <name evidence="1" type="ORF">H9648_00580</name>
</gene>
<evidence type="ECO:0008006" key="3">
    <source>
        <dbReference type="Google" id="ProtNLM"/>
    </source>
</evidence>
<proteinExistence type="predicted"/>
<dbReference type="Proteomes" id="UP000603641">
    <property type="component" value="Unassembled WGS sequence"/>
</dbReference>
<sequence length="257" mass="30918">MVNKKEFIYWLENNRNIVLYSVNRYANAIETISSELASYGMDEINLYNVEEPLVIDSVIKKLQESNEFLQKNKNGNRMYSVSLNHYRRFLEYNQTIQYQTELLKDEIEYEKQIKQNISNENRPVNIVDTKKDRPKYRTVNNRKIWSRNPKYAIDSVMDADYLCEVDNQHTHFTSKFSQRNYVEAHHIIPMKFQEQFDCSLDVHANIVSLCMVCHKKLHFALFEDKVDMLEELYLKRRERLNNSELKVSLEELQSFYR</sequence>
<dbReference type="RefSeq" id="WP_191751879.1">
    <property type="nucleotide sequence ID" value="NZ_JACSQM010000001.1"/>
</dbReference>
<accession>A0ABR8SGB1</accession>
<evidence type="ECO:0000313" key="1">
    <source>
        <dbReference type="EMBL" id="MBD7962529.1"/>
    </source>
</evidence>
<evidence type="ECO:0000313" key="2">
    <source>
        <dbReference type="Proteomes" id="UP000603641"/>
    </source>
</evidence>
<keyword evidence="2" id="KW-1185">Reference proteome</keyword>